<sequence length="75" mass="8594">MAFFDTVFSSPRLPRLPALRPLDRFKTVMDTPFDARARTIRARIAHLRACDDAELAARGLSRADIVRHVLMTSRR</sequence>
<name>A0A1X6Z302_9RHOB</name>
<evidence type="ECO:0000313" key="2">
    <source>
        <dbReference type="Proteomes" id="UP000193570"/>
    </source>
</evidence>
<protein>
    <recommendedName>
        <fullName evidence="3">DUF1127 domain-containing protein</fullName>
    </recommendedName>
</protein>
<evidence type="ECO:0000313" key="1">
    <source>
        <dbReference type="EMBL" id="SLN39270.1"/>
    </source>
</evidence>
<evidence type="ECO:0008006" key="3">
    <source>
        <dbReference type="Google" id="ProtNLM"/>
    </source>
</evidence>
<reference evidence="1 2" key="1">
    <citation type="submission" date="2017-03" db="EMBL/GenBank/DDBJ databases">
        <authorList>
            <person name="Afonso C.L."/>
            <person name="Miller P.J."/>
            <person name="Scott M.A."/>
            <person name="Spackman E."/>
            <person name="Goraichik I."/>
            <person name="Dimitrov K.M."/>
            <person name="Suarez D.L."/>
            <person name="Swayne D.E."/>
        </authorList>
    </citation>
    <scope>NUCLEOTIDE SEQUENCE [LARGE SCALE GENOMIC DNA]</scope>
    <source>
        <strain evidence="1 2">CECT 8625</strain>
    </source>
</reference>
<dbReference type="AlphaFoldDB" id="A0A1X6Z302"/>
<organism evidence="1 2">
    <name type="scientific">Roseivivax jejudonensis</name>
    <dbReference type="NCBI Taxonomy" id="1529041"/>
    <lineage>
        <taxon>Bacteria</taxon>
        <taxon>Pseudomonadati</taxon>
        <taxon>Pseudomonadota</taxon>
        <taxon>Alphaproteobacteria</taxon>
        <taxon>Rhodobacterales</taxon>
        <taxon>Roseobacteraceae</taxon>
        <taxon>Roseivivax</taxon>
    </lineage>
</organism>
<dbReference type="Proteomes" id="UP000193570">
    <property type="component" value="Unassembled WGS sequence"/>
</dbReference>
<proteinExistence type="predicted"/>
<accession>A0A1X6Z302</accession>
<dbReference type="RefSeq" id="WP_085791559.1">
    <property type="nucleotide sequence ID" value="NZ_FWFK01000003.1"/>
</dbReference>
<gene>
    <name evidence="1" type="ORF">ROJ8625_01835</name>
</gene>
<dbReference type="EMBL" id="FWFK01000003">
    <property type="protein sequence ID" value="SLN39270.1"/>
    <property type="molecule type" value="Genomic_DNA"/>
</dbReference>
<keyword evidence="2" id="KW-1185">Reference proteome</keyword>